<dbReference type="KEGG" id="mad:HP15_3851"/>
<sequence>MSFNPGFFPGFWFGCLSGQAGRDFKKTPVNPSMGGLGRAVHGAPHFLKSLPACPLFNLGVGIPGNGNRLQRTLTDLSSFFSFPLNNRIAKPYPRSGW</sequence>
<dbReference type="AlphaFoldDB" id="E4PJ17"/>
<proteinExistence type="predicted"/>
<dbReference type="PATRIC" id="fig|225937.3.peg.3881"/>
<dbReference type="EMBL" id="CP001978">
    <property type="protein sequence ID" value="ADP99615.1"/>
    <property type="molecule type" value="Genomic_DNA"/>
</dbReference>
<evidence type="ECO:0000313" key="1">
    <source>
        <dbReference type="EMBL" id="ADP99615.1"/>
    </source>
</evidence>
<protein>
    <submittedName>
        <fullName evidence="1">Uncharacterized protein</fullName>
    </submittedName>
</protein>
<dbReference type="STRING" id="225937.HP15_3851"/>
<dbReference type="HOGENOM" id="CLU_2343387_0_0_6"/>
<reference evidence="1 2" key="1">
    <citation type="journal article" date="2010" name="Stand. Genomic Sci.">
        <title>Complete genome sequence of Marinobacter adhaerens type strain (HP15), a diatom-interacting marine microorganism.</title>
        <authorList>
            <person name="Gardes A."/>
            <person name="Kaeppel E."/>
            <person name="Shehzad A."/>
            <person name="Seebah S."/>
            <person name="Teeling H."/>
            <person name="Yarza P."/>
            <person name="Glockner F.O."/>
            <person name="Grossart H.P."/>
            <person name="Ullrich M.S."/>
        </authorList>
    </citation>
    <scope>NUCLEOTIDE SEQUENCE [LARGE SCALE GENOMIC DNA]</scope>
    <source>
        <strain evidence="2">DSM 23420 / HP15</strain>
    </source>
</reference>
<organism evidence="1 2">
    <name type="scientific">Marinobacter adhaerens (strain DSM 23420 / HP15)</name>
    <dbReference type="NCBI Taxonomy" id="225937"/>
    <lineage>
        <taxon>Bacteria</taxon>
        <taxon>Pseudomonadati</taxon>
        <taxon>Pseudomonadota</taxon>
        <taxon>Gammaproteobacteria</taxon>
        <taxon>Pseudomonadales</taxon>
        <taxon>Marinobacteraceae</taxon>
        <taxon>Marinobacter</taxon>
    </lineage>
</organism>
<reference evidence="2" key="2">
    <citation type="submission" date="2010-02" db="EMBL/GenBank/DDBJ databases">
        <title>Complete genome sequence of Marinobacter adhaerens type strain (HP15).</title>
        <authorList>
            <person name="Gaerdes A.A.M."/>
            <person name="Kaeppel E."/>
            <person name="Shezad A."/>
            <person name="Seebah S."/>
            <person name="Teeling H."/>
            <person name="Yarza P."/>
            <person name="Gloeckner F.O."/>
            <person name="Ullrich M.S."/>
        </authorList>
    </citation>
    <scope>NUCLEOTIDE SEQUENCE [LARGE SCALE GENOMIC DNA]</scope>
    <source>
        <strain evidence="2">DSM 23420 / HP15</strain>
    </source>
</reference>
<dbReference type="Proteomes" id="UP000007077">
    <property type="component" value="Chromosome"/>
</dbReference>
<name>E4PJ17_MARAH</name>
<accession>E4PJ17</accession>
<gene>
    <name evidence="1" type="ordered locus">HP15_3851</name>
</gene>
<evidence type="ECO:0000313" key="2">
    <source>
        <dbReference type="Proteomes" id="UP000007077"/>
    </source>
</evidence>